<keyword evidence="5" id="KW-0456">Lyase</keyword>
<protein>
    <recommendedName>
        <fullName evidence="3">L-serine ammonia-lyase</fullName>
        <ecNumber evidence="3">4.3.1.17</ecNumber>
    </recommendedName>
</protein>
<evidence type="ECO:0000313" key="9">
    <source>
        <dbReference type="Proteomes" id="UP001642464"/>
    </source>
</evidence>
<evidence type="ECO:0000313" key="8">
    <source>
        <dbReference type="EMBL" id="CAK9010640.1"/>
    </source>
</evidence>
<dbReference type="PANTHER" id="PTHR48078:SF2">
    <property type="entry name" value="CATABOLIC L-SERINE_THREONINE DEHYDRATASE"/>
    <property type="match status" value="1"/>
</dbReference>
<feature type="domain" description="Tryptophan synthase beta chain-like PALP" evidence="7">
    <location>
        <begin position="6"/>
        <end position="301"/>
    </location>
</feature>
<comment type="catalytic activity">
    <reaction evidence="6">
        <text>L-serine = pyruvate + NH4(+)</text>
        <dbReference type="Rhea" id="RHEA:19169"/>
        <dbReference type="ChEBI" id="CHEBI:15361"/>
        <dbReference type="ChEBI" id="CHEBI:28938"/>
        <dbReference type="ChEBI" id="CHEBI:33384"/>
        <dbReference type="EC" id="4.3.1.17"/>
    </reaction>
</comment>
<accession>A0ABP0J8K1</accession>
<evidence type="ECO:0000256" key="5">
    <source>
        <dbReference type="ARBA" id="ARBA00023239"/>
    </source>
</evidence>
<evidence type="ECO:0000256" key="4">
    <source>
        <dbReference type="ARBA" id="ARBA00022898"/>
    </source>
</evidence>
<dbReference type="PANTHER" id="PTHR48078">
    <property type="entry name" value="THREONINE DEHYDRATASE, MITOCHONDRIAL-RELATED"/>
    <property type="match status" value="1"/>
</dbReference>
<keyword evidence="9" id="KW-1185">Reference proteome</keyword>
<dbReference type="Proteomes" id="UP001642464">
    <property type="component" value="Unassembled WGS sequence"/>
</dbReference>
<keyword evidence="4" id="KW-0663">Pyridoxal phosphate</keyword>
<dbReference type="Gene3D" id="3.40.50.1100">
    <property type="match status" value="2"/>
</dbReference>
<evidence type="ECO:0000256" key="2">
    <source>
        <dbReference type="ARBA" id="ARBA00010869"/>
    </source>
</evidence>
<dbReference type="PROSITE" id="PS00165">
    <property type="entry name" value="DEHYDRATASE_SER_THR"/>
    <property type="match status" value="1"/>
</dbReference>
<name>A0ABP0J8K1_9DINO</name>
<evidence type="ECO:0000259" key="7">
    <source>
        <dbReference type="Pfam" id="PF00291"/>
    </source>
</evidence>
<dbReference type="InterPro" id="IPR000634">
    <property type="entry name" value="Ser/Thr_deHydtase_PyrdxlP-BS"/>
</dbReference>
<dbReference type="InterPro" id="IPR050147">
    <property type="entry name" value="Ser/Thr_Dehydratase"/>
</dbReference>
<organism evidence="8 9">
    <name type="scientific">Durusdinium trenchii</name>
    <dbReference type="NCBI Taxonomy" id="1381693"/>
    <lineage>
        <taxon>Eukaryota</taxon>
        <taxon>Sar</taxon>
        <taxon>Alveolata</taxon>
        <taxon>Dinophyceae</taxon>
        <taxon>Suessiales</taxon>
        <taxon>Symbiodiniaceae</taxon>
        <taxon>Durusdinium</taxon>
    </lineage>
</organism>
<evidence type="ECO:0000256" key="1">
    <source>
        <dbReference type="ARBA" id="ARBA00001933"/>
    </source>
</evidence>
<comment type="similarity">
    <text evidence="2">Belongs to the serine/threonine dehydratase family.</text>
</comment>
<gene>
    <name evidence="8" type="ORF">SCF082_LOCUS10756</name>
</gene>
<dbReference type="EC" id="4.3.1.17" evidence="3"/>
<dbReference type="InterPro" id="IPR001926">
    <property type="entry name" value="TrpB-like_PALP"/>
</dbReference>
<sequence length="329" mass="34760">MARHVVTQLAENRALARLLGVRGVHLKLENQQASGSFKDRGMLKLSETLRLRGVHKIVSSSGGNAGKSAAYCARTLGMRAHVVVPETTSEFMRHIIEGEGADVEVHGANWNAADLRARQIVAENPAKCGYAPPFDHPLLWEGHSSLVDELVEQWPHQEPPDAIAVSVGGGGLLAGVLGGLAQHGWDASTRVLAAETLGAGSLHRAMAQQALARLDRISSIASSLGALQVCEQALIQALSHRAGVDTVLVSDEMAVQGCKEFADLARILVEPACGTALAAARQHLAKDPCAEAKRIILVVCGGSDISLARLSEYADQAAERQTHGVLTSV</sequence>
<comment type="caution">
    <text evidence="8">The sequence shown here is derived from an EMBL/GenBank/DDBJ whole genome shotgun (WGS) entry which is preliminary data.</text>
</comment>
<dbReference type="Pfam" id="PF00291">
    <property type="entry name" value="PALP"/>
    <property type="match status" value="1"/>
</dbReference>
<comment type="cofactor">
    <cofactor evidence="1">
        <name>pyridoxal 5'-phosphate</name>
        <dbReference type="ChEBI" id="CHEBI:597326"/>
    </cofactor>
</comment>
<evidence type="ECO:0000256" key="6">
    <source>
        <dbReference type="ARBA" id="ARBA00049406"/>
    </source>
</evidence>
<dbReference type="InterPro" id="IPR036052">
    <property type="entry name" value="TrpB-like_PALP_sf"/>
</dbReference>
<reference evidence="8 9" key="1">
    <citation type="submission" date="2024-02" db="EMBL/GenBank/DDBJ databases">
        <authorList>
            <person name="Chen Y."/>
            <person name="Shah S."/>
            <person name="Dougan E. K."/>
            <person name="Thang M."/>
            <person name="Chan C."/>
        </authorList>
    </citation>
    <scope>NUCLEOTIDE SEQUENCE [LARGE SCALE GENOMIC DNA]</scope>
</reference>
<evidence type="ECO:0000256" key="3">
    <source>
        <dbReference type="ARBA" id="ARBA00012093"/>
    </source>
</evidence>
<dbReference type="SUPFAM" id="SSF53686">
    <property type="entry name" value="Tryptophan synthase beta subunit-like PLP-dependent enzymes"/>
    <property type="match status" value="1"/>
</dbReference>
<dbReference type="EMBL" id="CAXAMM010006322">
    <property type="protein sequence ID" value="CAK9010640.1"/>
    <property type="molecule type" value="Genomic_DNA"/>
</dbReference>
<proteinExistence type="inferred from homology"/>